<dbReference type="RefSeq" id="WP_048921295.1">
    <property type="nucleotide sequence ID" value="NZ_CP010777.1"/>
</dbReference>
<dbReference type="PROSITE" id="PS51257">
    <property type="entry name" value="PROKAR_LIPOPROTEIN"/>
    <property type="match status" value="1"/>
</dbReference>
<sequence length="243" mass="25931">MKHTTLLLGALLALAACKQETTSEKTDKEAQLEEAAGSISEDSELDPTLAADASDTSAPTTANDEAMSEEPLPGATSTASAAPSAANPLFNLTLQAGQAGAVKIGMTIEELKKQYGQNKIRETEHSIEGTTTKAYEILGERRRPDLLVEQQCKGNVCTVFRITVLNPSFRTQGGIGIGSMFRDVKESIPISSVGAGEGNFVAISEGARMSFVLDMRGIPAQRWNKLKVKDIPNTTMVSGIMLW</sequence>
<organism evidence="2 3">
    <name type="scientific">Rufibacter radiotolerans</name>
    <dbReference type="NCBI Taxonomy" id="1379910"/>
    <lineage>
        <taxon>Bacteria</taxon>
        <taxon>Pseudomonadati</taxon>
        <taxon>Bacteroidota</taxon>
        <taxon>Cytophagia</taxon>
        <taxon>Cytophagales</taxon>
        <taxon>Hymenobacteraceae</taxon>
        <taxon>Rufibacter</taxon>
    </lineage>
</organism>
<evidence type="ECO:0000256" key="1">
    <source>
        <dbReference type="SAM" id="MobiDB-lite"/>
    </source>
</evidence>
<evidence type="ECO:0000313" key="2">
    <source>
        <dbReference type="EMBL" id="AKQ46314.1"/>
    </source>
</evidence>
<name>A0A0H4VRC6_9BACT</name>
<dbReference type="Proteomes" id="UP000036458">
    <property type="component" value="Chromosome"/>
</dbReference>
<feature type="region of interest" description="Disordered" evidence="1">
    <location>
        <begin position="20"/>
        <end position="82"/>
    </location>
</feature>
<proteinExistence type="predicted"/>
<feature type="compositionally biased region" description="Low complexity" evidence="1">
    <location>
        <begin position="46"/>
        <end position="62"/>
    </location>
</feature>
<reference evidence="2 3" key="1">
    <citation type="submission" date="2015-01" db="EMBL/GenBank/DDBJ databases">
        <title>Rufibacter sp./DG31D/ whole genome sequencing.</title>
        <authorList>
            <person name="Kim M.K."/>
            <person name="Srinivasan S."/>
            <person name="Lee J.-J."/>
        </authorList>
    </citation>
    <scope>NUCLEOTIDE SEQUENCE [LARGE SCALE GENOMIC DNA]</scope>
    <source>
        <strain evidence="2 3">DG31D</strain>
    </source>
</reference>
<accession>A0A0H4VRC6</accession>
<evidence type="ECO:0000313" key="3">
    <source>
        <dbReference type="Proteomes" id="UP000036458"/>
    </source>
</evidence>
<keyword evidence="3" id="KW-1185">Reference proteome</keyword>
<protein>
    <submittedName>
        <fullName evidence="2">Uncharacterized protein</fullName>
    </submittedName>
</protein>
<dbReference type="AlphaFoldDB" id="A0A0H4VRC6"/>
<dbReference type="PATRIC" id="fig|1379910.4.peg.2798"/>
<dbReference type="KEGG" id="ruf:TH63_12900"/>
<gene>
    <name evidence="2" type="ORF">TH63_12900</name>
</gene>
<feature type="compositionally biased region" description="Basic and acidic residues" evidence="1">
    <location>
        <begin position="21"/>
        <end position="31"/>
    </location>
</feature>
<dbReference type="EMBL" id="CP010777">
    <property type="protein sequence ID" value="AKQ46314.1"/>
    <property type="molecule type" value="Genomic_DNA"/>
</dbReference>